<dbReference type="RefSeq" id="WP_307452005.1">
    <property type="nucleotide sequence ID" value="NZ_JAUTAL010000001.1"/>
</dbReference>
<organism evidence="2 3">
    <name type="scientific">Chryseobacterium camelliae</name>
    <dbReference type="NCBI Taxonomy" id="1265445"/>
    <lineage>
        <taxon>Bacteria</taxon>
        <taxon>Pseudomonadati</taxon>
        <taxon>Bacteroidota</taxon>
        <taxon>Flavobacteriia</taxon>
        <taxon>Flavobacteriales</taxon>
        <taxon>Weeksellaceae</taxon>
        <taxon>Chryseobacterium group</taxon>
        <taxon>Chryseobacterium</taxon>
    </lineage>
</organism>
<protein>
    <recommendedName>
        <fullName evidence="4">DUF4919 domain-containing protein</fullName>
    </recommendedName>
</protein>
<dbReference type="EMBL" id="JAUTAL010000001">
    <property type="protein sequence ID" value="MDQ1098039.1"/>
    <property type="molecule type" value="Genomic_DNA"/>
</dbReference>
<reference evidence="2 3" key="1">
    <citation type="submission" date="2023-07" db="EMBL/GenBank/DDBJ databases">
        <title>Functional and genomic diversity of the sorghum phyllosphere microbiome.</title>
        <authorList>
            <person name="Shade A."/>
        </authorList>
    </citation>
    <scope>NUCLEOTIDE SEQUENCE [LARGE SCALE GENOMIC DNA]</scope>
    <source>
        <strain evidence="2 3">SORGH_AS_1064</strain>
    </source>
</reference>
<feature type="chain" id="PRO_5045999352" description="DUF4919 domain-containing protein" evidence="1">
    <location>
        <begin position="22"/>
        <end position="218"/>
    </location>
</feature>
<keyword evidence="1" id="KW-0732">Signal</keyword>
<evidence type="ECO:0000313" key="2">
    <source>
        <dbReference type="EMBL" id="MDQ1098039.1"/>
    </source>
</evidence>
<comment type="caution">
    <text evidence="2">The sequence shown here is derived from an EMBL/GenBank/DDBJ whole genome shotgun (WGS) entry which is preliminary data.</text>
</comment>
<evidence type="ECO:0008006" key="4">
    <source>
        <dbReference type="Google" id="ProtNLM"/>
    </source>
</evidence>
<evidence type="ECO:0000256" key="1">
    <source>
        <dbReference type="SAM" id="SignalP"/>
    </source>
</evidence>
<proteinExistence type="predicted"/>
<accession>A0ABU0TLW1</accession>
<gene>
    <name evidence="2" type="ORF">QE404_003186</name>
</gene>
<evidence type="ECO:0000313" key="3">
    <source>
        <dbReference type="Proteomes" id="UP001225072"/>
    </source>
</evidence>
<keyword evidence="3" id="KW-1185">Reference proteome</keyword>
<feature type="signal peptide" evidence="1">
    <location>
        <begin position="1"/>
        <end position="21"/>
    </location>
</feature>
<name>A0ABU0TLW1_9FLAO</name>
<sequence length="218" mass="25725">MKKCRVFFMLLMMLCIQQLQAQDPVLQPEKVFQLYFNAYIRYDNRSLDELNMYGNQFLDTESIREQTFNSKVDHLTKIFLSTLPDKVAQACLPDARNYFAVLMDQLKNANYQIKSVSDITDKQLEGQKVTEILYQVNLKVPSRPLDTKERDIRRFTAGEMKKYLKDLTSHLKKADKKVLISDTFRLYQKYKDGNVFYWNGGPESLSWNLEEAYLKNIK</sequence>
<dbReference type="Proteomes" id="UP001225072">
    <property type="component" value="Unassembled WGS sequence"/>
</dbReference>